<proteinExistence type="predicted"/>
<evidence type="ECO:0000313" key="1">
    <source>
        <dbReference type="EMBL" id="DAE28378.1"/>
    </source>
</evidence>
<protein>
    <submittedName>
        <fullName evidence="1">Uncharacterized protein</fullName>
    </submittedName>
</protein>
<organism evidence="1">
    <name type="scientific">virus sp. ctLl75</name>
    <dbReference type="NCBI Taxonomy" id="2828249"/>
    <lineage>
        <taxon>Viruses</taxon>
    </lineage>
</organism>
<name>A0A8S5RB43_9VIRU</name>
<dbReference type="EMBL" id="BK059085">
    <property type="protein sequence ID" value="DAE28378.1"/>
    <property type="molecule type" value="Genomic_DNA"/>
</dbReference>
<accession>A0A8S5RB43</accession>
<sequence>MDNFFNFISTPAGNLTNQEHVDATGLLFEKNETDEQKKRLPEVSVIPTLTISRDTDWRKFNVGDRKHIKLITGYERLTIDYL</sequence>
<reference evidence="1" key="1">
    <citation type="journal article" date="2021" name="Proc. Natl. Acad. Sci. U.S.A.">
        <title>A Catalog of Tens of Thousands of Viruses from Human Metagenomes Reveals Hidden Associations with Chronic Diseases.</title>
        <authorList>
            <person name="Tisza M.J."/>
            <person name="Buck C.B."/>
        </authorList>
    </citation>
    <scope>NUCLEOTIDE SEQUENCE</scope>
    <source>
        <strain evidence="1">CtLl75</strain>
    </source>
</reference>